<dbReference type="AlphaFoldDB" id="A0A251V3K7"/>
<dbReference type="OrthoDB" id="414418at2759"/>
<dbReference type="PIRSF" id="PIRSF015897">
    <property type="entry name" value="PRIB5"/>
    <property type="match status" value="1"/>
</dbReference>
<proteinExistence type="predicted"/>
<dbReference type="OMA" id="VPEWGES"/>
<sequence>MGSLQMTHQHVVVMRHGDRLDNFDPLWTQKAARPWDPPLVFQGKVRAFGIGRKFNNCLGFPIHRVFVSPFLRCLQTASEVIHALCAVDDCVTSMSSADGVLIDPSKLKVSVDYGLCEMMNTRAIRAENAPKDGDFAFSISECEAVLPQGTIDSTFERVYEQLPKWGESSEGARDRYKNIIKILADTYPTENLLLVTHGEGVEVSVTEHSRDHLHVRRVNYCAYSILQRTLNENESVAVGEFVWLNKGDTGIIISPSSPAADEIVKET</sequence>
<dbReference type="InterPro" id="IPR029033">
    <property type="entry name" value="His_PPase_superfam"/>
</dbReference>
<reference evidence="1 3" key="1">
    <citation type="journal article" date="2017" name="Nature">
        <title>The sunflower genome provides insights into oil metabolism, flowering and Asterid evolution.</title>
        <authorList>
            <person name="Badouin H."/>
            <person name="Gouzy J."/>
            <person name="Grassa C.J."/>
            <person name="Murat F."/>
            <person name="Staton S.E."/>
            <person name="Cottret L."/>
            <person name="Lelandais-Briere C."/>
            <person name="Owens G.L."/>
            <person name="Carrere S."/>
            <person name="Mayjonade B."/>
            <person name="Legrand L."/>
            <person name="Gill N."/>
            <person name="Kane N.C."/>
            <person name="Bowers J.E."/>
            <person name="Hubner S."/>
            <person name="Bellec A."/>
            <person name="Berard A."/>
            <person name="Berges H."/>
            <person name="Blanchet N."/>
            <person name="Boniface M.C."/>
            <person name="Brunel D."/>
            <person name="Catrice O."/>
            <person name="Chaidir N."/>
            <person name="Claudel C."/>
            <person name="Donnadieu C."/>
            <person name="Faraut T."/>
            <person name="Fievet G."/>
            <person name="Helmstetter N."/>
            <person name="King M."/>
            <person name="Knapp S.J."/>
            <person name="Lai Z."/>
            <person name="Le Paslier M.C."/>
            <person name="Lippi Y."/>
            <person name="Lorenzon L."/>
            <person name="Mandel J.R."/>
            <person name="Marage G."/>
            <person name="Marchand G."/>
            <person name="Marquand E."/>
            <person name="Bret-Mestries E."/>
            <person name="Morien E."/>
            <person name="Nambeesan S."/>
            <person name="Nguyen T."/>
            <person name="Pegot-Espagnet P."/>
            <person name="Pouilly N."/>
            <person name="Raftis F."/>
            <person name="Sallet E."/>
            <person name="Schiex T."/>
            <person name="Thomas J."/>
            <person name="Vandecasteele C."/>
            <person name="Vares D."/>
            <person name="Vear F."/>
            <person name="Vautrin S."/>
            <person name="Crespi M."/>
            <person name="Mangin B."/>
            <person name="Burke J.M."/>
            <person name="Salse J."/>
            <person name="Munos S."/>
            <person name="Vincourt P."/>
            <person name="Rieseberg L.H."/>
            <person name="Langlade N.B."/>
        </authorList>
    </citation>
    <scope>NUCLEOTIDE SEQUENCE [LARGE SCALE GENOMIC DNA]</scope>
    <source>
        <strain evidence="3">cv. SF193</strain>
        <tissue evidence="1">Leaves</tissue>
    </source>
</reference>
<dbReference type="EMBL" id="MNCJ02000319">
    <property type="protein sequence ID" value="KAF5811843.1"/>
    <property type="molecule type" value="Genomic_DNA"/>
</dbReference>
<accession>A0A251V3K7</accession>
<dbReference type="FunCoup" id="A0A251V3K7">
    <property type="interactions" value="1204"/>
</dbReference>
<dbReference type="InterPro" id="IPR013078">
    <property type="entry name" value="His_Pase_superF_clade-1"/>
</dbReference>
<dbReference type="PANTHER" id="PTHR16469:SF27">
    <property type="entry name" value="UBIQUITIN-ASSOCIATED AND SH3 DOMAIN-CONTAINING BA-RELATED"/>
    <property type="match status" value="1"/>
</dbReference>
<gene>
    <name evidence="2" type="ORF">HannXRQ_Chr04g0123531</name>
    <name evidence="1" type="ORF">HanXRQr2_Chr04g0186091</name>
</gene>
<evidence type="ECO:0000313" key="3">
    <source>
        <dbReference type="Proteomes" id="UP000215914"/>
    </source>
</evidence>
<dbReference type="Gene3D" id="3.40.50.1240">
    <property type="entry name" value="Phosphoglycerate mutase-like"/>
    <property type="match status" value="1"/>
</dbReference>
<keyword evidence="3" id="KW-1185">Reference proteome</keyword>
<dbReference type="STRING" id="4232.A0A251V3K7"/>
<evidence type="ECO:0000313" key="2">
    <source>
        <dbReference type="EMBL" id="OTG29552.1"/>
    </source>
</evidence>
<dbReference type="InterPro" id="IPR051710">
    <property type="entry name" value="Phosphatase_SH3-domain"/>
</dbReference>
<dbReference type="Proteomes" id="UP000215914">
    <property type="component" value="Chromosome 4"/>
</dbReference>
<dbReference type="Pfam" id="PF00300">
    <property type="entry name" value="His_Phos_1"/>
    <property type="match status" value="1"/>
</dbReference>
<dbReference type="EMBL" id="CM007893">
    <property type="protein sequence ID" value="OTG29552.1"/>
    <property type="molecule type" value="Genomic_DNA"/>
</dbReference>
<dbReference type="PANTHER" id="PTHR16469">
    <property type="entry name" value="UBIQUITIN-ASSOCIATED AND SH3 DOMAIN-CONTAINING BA-RELATED"/>
    <property type="match status" value="1"/>
</dbReference>
<dbReference type="InterPro" id="IPR012398">
    <property type="entry name" value="PRIB5"/>
</dbReference>
<organism evidence="2 3">
    <name type="scientific">Helianthus annuus</name>
    <name type="common">Common sunflower</name>
    <dbReference type="NCBI Taxonomy" id="4232"/>
    <lineage>
        <taxon>Eukaryota</taxon>
        <taxon>Viridiplantae</taxon>
        <taxon>Streptophyta</taxon>
        <taxon>Embryophyta</taxon>
        <taxon>Tracheophyta</taxon>
        <taxon>Spermatophyta</taxon>
        <taxon>Magnoliopsida</taxon>
        <taxon>eudicotyledons</taxon>
        <taxon>Gunneridae</taxon>
        <taxon>Pentapetalae</taxon>
        <taxon>asterids</taxon>
        <taxon>campanulids</taxon>
        <taxon>Asterales</taxon>
        <taxon>Asteraceae</taxon>
        <taxon>Asteroideae</taxon>
        <taxon>Heliantheae alliance</taxon>
        <taxon>Heliantheae</taxon>
        <taxon>Helianthus</taxon>
    </lineage>
</organism>
<dbReference type="CDD" id="cd07040">
    <property type="entry name" value="HP"/>
    <property type="match status" value="1"/>
</dbReference>
<reference evidence="2" key="2">
    <citation type="submission" date="2017-02" db="EMBL/GenBank/DDBJ databases">
        <title>Sunflower complete genome.</title>
        <authorList>
            <person name="Langlade N."/>
            <person name="Munos S."/>
        </authorList>
    </citation>
    <scope>NUCLEOTIDE SEQUENCE [LARGE SCALE GENOMIC DNA]</scope>
    <source>
        <tissue evidence="2">Leaves</tissue>
    </source>
</reference>
<dbReference type="Gramene" id="mRNA:HanXRQr2_Chr04g0186091">
    <property type="protein sequence ID" value="mRNA:HanXRQr2_Chr04g0186091"/>
    <property type="gene ID" value="HanXRQr2_Chr04g0186091"/>
</dbReference>
<name>A0A251V3K7_HELAN</name>
<dbReference type="SUPFAM" id="SSF53254">
    <property type="entry name" value="Phosphoglycerate mutase-like"/>
    <property type="match status" value="1"/>
</dbReference>
<reference evidence="1" key="3">
    <citation type="submission" date="2020-06" db="EMBL/GenBank/DDBJ databases">
        <title>Helianthus annuus Genome sequencing and assembly Release 2.</title>
        <authorList>
            <person name="Gouzy J."/>
            <person name="Langlade N."/>
            <person name="Munos S."/>
        </authorList>
    </citation>
    <scope>NUCLEOTIDE SEQUENCE</scope>
    <source>
        <tissue evidence="1">Leaves</tissue>
    </source>
</reference>
<dbReference type="InParanoid" id="A0A251V3K7"/>
<evidence type="ECO:0000313" key="1">
    <source>
        <dbReference type="EMBL" id="KAF5811843.1"/>
    </source>
</evidence>
<protein>
    <submittedName>
        <fullName evidence="1">Histidine phosphatase superfamily, clade-1</fullName>
    </submittedName>
    <submittedName>
        <fullName evidence="2">Putative histidine phosphatase superfamily</fullName>
    </submittedName>
</protein>